<evidence type="ECO:0000313" key="2">
    <source>
        <dbReference type="EMBL" id="OME08878.1"/>
    </source>
</evidence>
<dbReference type="Gene3D" id="3.30.2120.10">
    <property type="entry name" value="Bacillus phage protein-like"/>
    <property type="match status" value="1"/>
</dbReference>
<organism evidence="2 3">
    <name type="scientific">Paenibacillus odorifer</name>
    <dbReference type="NCBI Taxonomy" id="189426"/>
    <lineage>
        <taxon>Bacteria</taxon>
        <taxon>Bacillati</taxon>
        <taxon>Bacillota</taxon>
        <taxon>Bacilli</taxon>
        <taxon>Bacillales</taxon>
        <taxon>Paenibacillaceae</taxon>
        <taxon>Paenibacillus</taxon>
    </lineage>
</organism>
<dbReference type="Proteomes" id="UP000187323">
    <property type="component" value="Unassembled WGS sequence"/>
</dbReference>
<dbReference type="Pfam" id="PF18066">
    <property type="entry name" value="Phage_ABA_S"/>
    <property type="match status" value="1"/>
</dbReference>
<dbReference type="InterPro" id="IPR041270">
    <property type="entry name" value="Phage_ABA_S"/>
</dbReference>
<name>A0AB36J2D5_9BACL</name>
<dbReference type="SUPFAM" id="SSF111074">
    <property type="entry name" value="Bacillus phage protein"/>
    <property type="match status" value="1"/>
</dbReference>
<evidence type="ECO:0000259" key="1">
    <source>
        <dbReference type="Pfam" id="PF18066"/>
    </source>
</evidence>
<sequence>MTLTREEILAMEPGRELDALVADKVIGMDLVEDTQLQLPRYYLPEYDRTIHRDVPLYSSDISAAWEVLEHMQDSGWSWDMKMNNLAKEVEVRIGRGQAVSKSVPEAICKSALIANLDAIEWATDV</sequence>
<gene>
    <name evidence="2" type="ORF">BSK47_32140</name>
</gene>
<dbReference type="RefSeq" id="WP_076139101.1">
    <property type="nucleotide sequence ID" value="NZ_MPTO01000065.1"/>
</dbReference>
<comment type="caution">
    <text evidence="2">The sequence shown here is derived from an EMBL/GenBank/DDBJ whole genome shotgun (WGS) entry which is preliminary data.</text>
</comment>
<accession>A0AB36J2D5</accession>
<proteinExistence type="predicted"/>
<protein>
    <recommendedName>
        <fullName evidence="1">Phage ABA sandwich domain-containing protein</fullName>
    </recommendedName>
</protein>
<feature type="domain" description="Phage ABA sandwich" evidence="1">
    <location>
        <begin position="20"/>
        <end position="112"/>
    </location>
</feature>
<dbReference type="AlphaFoldDB" id="A0AB36J2D5"/>
<dbReference type="EMBL" id="MPTO01000065">
    <property type="protein sequence ID" value="OME08878.1"/>
    <property type="molecule type" value="Genomic_DNA"/>
</dbReference>
<dbReference type="InterPro" id="IPR028985">
    <property type="entry name" value="Bacillus_phage_prot-like"/>
</dbReference>
<evidence type="ECO:0000313" key="3">
    <source>
        <dbReference type="Proteomes" id="UP000187323"/>
    </source>
</evidence>
<reference evidence="2 3" key="1">
    <citation type="submission" date="2016-10" db="EMBL/GenBank/DDBJ databases">
        <title>Paenibacillus species isolates.</title>
        <authorList>
            <person name="Beno S.M."/>
        </authorList>
    </citation>
    <scope>NUCLEOTIDE SEQUENCE [LARGE SCALE GENOMIC DNA]</scope>
    <source>
        <strain evidence="2 3">FSL H7-0918</strain>
    </source>
</reference>